<dbReference type="Proteomes" id="UP000319257">
    <property type="component" value="Unassembled WGS sequence"/>
</dbReference>
<keyword evidence="2" id="KW-1185">Reference proteome</keyword>
<dbReference type="GeneID" id="41973992"/>
<proteinExistence type="predicted"/>
<protein>
    <submittedName>
        <fullName evidence="1">Uncharacterized protein</fullName>
    </submittedName>
</protein>
<dbReference type="AlphaFoldDB" id="A0A507B6U6"/>
<dbReference type="EMBL" id="SKBQ01000037">
    <property type="protein sequence ID" value="TPX13119.1"/>
    <property type="molecule type" value="Genomic_DNA"/>
</dbReference>
<reference evidence="1 2" key="1">
    <citation type="submission" date="2019-06" db="EMBL/GenBank/DDBJ databases">
        <title>Draft genome sequence of the filamentous fungus Phialemoniopsis curvata isolated from diesel fuel.</title>
        <authorList>
            <person name="Varaljay V.A."/>
            <person name="Lyon W.J."/>
            <person name="Crouch A.L."/>
            <person name="Drake C.E."/>
            <person name="Hollomon J.M."/>
            <person name="Nadeau L.J."/>
            <person name="Nunn H.S."/>
            <person name="Stevenson B.S."/>
            <person name="Bojanowski C.L."/>
            <person name="Crookes-Goodson W.J."/>
        </authorList>
    </citation>
    <scope>NUCLEOTIDE SEQUENCE [LARGE SCALE GENOMIC DNA]</scope>
    <source>
        <strain evidence="1 2">D216</strain>
    </source>
</reference>
<dbReference type="InParanoid" id="A0A507B6U6"/>
<evidence type="ECO:0000313" key="2">
    <source>
        <dbReference type="Proteomes" id="UP000319257"/>
    </source>
</evidence>
<organism evidence="1 2">
    <name type="scientific">Thyridium curvatum</name>
    <dbReference type="NCBI Taxonomy" id="1093900"/>
    <lineage>
        <taxon>Eukaryota</taxon>
        <taxon>Fungi</taxon>
        <taxon>Dikarya</taxon>
        <taxon>Ascomycota</taxon>
        <taxon>Pezizomycotina</taxon>
        <taxon>Sordariomycetes</taxon>
        <taxon>Sordariomycetidae</taxon>
        <taxon>Thyridiales</taxon>
        <taxon>Thyridiaceae</taxon>
        <taxon>Thyridium</taxon>
    </lineage>
</organism>
<gene>
    <name evidence="1" type="ORF">E0L32_006545</name>
</gene>
<name>A0A507B6U6_9PEZI</name>
<comment type="caution">
    <text evidence="1">The sequence shown here is derived from an EMBL/GenBank/DDBJ whole genome shotgun (WGS) entry which is preliminary data.</text>
</comment>
<dbReference type="RefSeq" id="XP_030994830.1">
    <property type="nucleotide sequence ID" value="XM_031141189.1"/>
</dbReference>
<evidence type="ECO:0000313" key="1">
    <source>
        <dbReference type="EMBL" id="TPX13119.1"/>
    </source>
</evidence>
<sequence>MCKHELYHFQACNHFGIEIHEVCSGALFTSGLKGYLPICKPDKIFRHFTGDEIHLTVTVLWHDIDGACRECVEKHHMDDTIYQTDEVHRSIHPAAIKASHPPLDPLARGPYVFVPRIAGSVFRLIGAGQIARDHWWAEGPTIVFPQTVLRPTWGQLRGQPGAAAAADKLEVRGQWKASGTEVDAEELDDLHGLLGISEKGMTRQDITDIMAEIQFNQGLESLGAKWAQMWASSFAGRGMPSELFNETVEELMVRAGIDGEEED</sequence>
<accession>A0A507B6U6</accession>